<reference evidence="1 2" key="1">
    <citation type="submission" date="2019-03" db="EMBL/GenBank/DDBJ databases">
        <title>Draft Genome Sequence of Massilia arenosa sp. nov., a Novel Massilia Species Isolated from a Sandy-loam Maize Soil.</title>
        <authorList>
            <person name="Raths R."/>
            <person name="Peta V."/>
            <person name="Bucking H."/>
        </authorList>
    </citation>
    <scope>NUCLEOTIDE SEQUENCE [LARGE SCALE GENOMIC DNA]</scope>
    <source>
        <strain evidence="1 2">MC02</strain>
    </source>
</reference>
<dbReference type="InterPro" id="IPR029033">
    <property type="entry name" value="His_PPase_superfam"/>
</dbReference>
<comment type="caution">
    <text evidence="1">The sequence shown here is derived from an EMBL/GenBank/DDBJ whole genome shotgun (WGS) entry which is preliminary data.</text>
</comment>
<name>A0A4Y9SEU8_9BURK</name>
<dbReference type="InterPro" id="IPR013078">
    <property type="entry name" value="His_Pase_superF_clade-1"/>
</dbReference>
<protein>
    <submittedName>
        <fullName evidence="1">Phosphohistidine phosphatase SixA</fullName>
    </submittedName>
</protein>
<dbReference type="CDD" id="cd07067">
    <property type="entry name" value="HP_PGM_like"/>
    <property type="match status" value="1"/>
</dbReference>
<evidence type="ECO:0000313" key="2">
    <source>
        <dbReference type="Proteomes" id="UP000298438"/>
    </source>
</evidence>
<dbReference type="GO" id="GO:0101006">
    <property type="term" value="F:protein histidine phosphatase activity"/>
    <property type="evidence" value="ECO:0007669"/>
    <property type="project" value="InterPro"/>
</dbReference>
<keyword evidence="2" id="KW-1185">Reference proteome</keyword>
<dbReference type="SUPFAM" id="SSF53254">
    <property type="entry name" value="Phosphoglycerate mutase-like"/>
    <property type="match status" value="1"/>
</dbReference>
<evidence type="ECO:0000313" key="1">
    <source>
        <dbReference type="EMBL" id="TFW21564.1"/>
    </source>
</evidence>
<dbReference type="InterPro" id="IPR004449">
    <property type="entry name" value="SixA"/>
</dbReference>
<gene>
    <name evidence="1" type="primary">sixA</name>
    <name evidence="1" type="ORF">E4L96_08725</name>
</gene>
<dbReference type="OrthoDB" id="9814783at2"/>
<dbReference type="EMBL" id="SPVF01000117">
    <property type="protein sequence ID" value="TFW21564.1"/>
    <property type="molecule type" value="Genomic_DNA"/>
</dbReference>
<dbReference type="NCBIfam" id="TIGR00249">
    <property type="entry name" value="sixA"/>
    <property type="match status" value="1"/>
</dbReference>
<proteinExistence type="predicted"/>
<dbReference type="SMART" id="SM00855">
    <property type="entry name" value="PGAM"/>
    <property type="match status" value="1"/>
</dbReference>
<dbReference type="Gene3D" id="3.40.50.1240">
    <property type="entry name" value="Phosphoglycerate mutase-like"/>
    <property type="match status" value="1"/>
</dbReference>
<dbReference type="GO" id="GO:0005737">
    <property type="term" value="C:cytoplasm"/>
    <property type="evidence" value="ECO:0007669"/>
    <property type="project" value="InterPro"/>
</dbReference>
<dbReference type="AlphaFoldDB" id="A0A4Y9SEU8"/>
<sequence length="156" mass="17273">MDLILWRHAEAEDGTPGEADARRKLTTKGHKQARRMAEWLAAQLPESAEIIVSPALRTQQTVEPLGRRYKTVPEIASGADPEAVLRAANWPHARKVVLVVGHQPTLGQVAALLLSGDAQYWNVKKANAWWISQRDADDPDSIYLKAVMAPDLILKP</sequence>
<accession>A0A4Y9SEU8</accession>
<dbReference type="Proteomes" id="UP000298438">
    <property type="component" value="Unassembled WGS sequence"/>
</dbReference>
<organism evidence="1 2">
    <name type="scientific">Zemynaea arenosa</name>
    <dbReference type="NCBI Taxonomy" id="2561931"/>
    <lineage>
        <taxon>Bacteria</taxon>
        <taxon>Pseudomonadati</taxon>
        <taxon>Pseudomonadota</taxon>
        <taxon>Betaproteobacteria</taxon>
        <taxon>Burkholderiales</taxon>
        <taxon>Oxalobacteraceae</taxon>
        <taxon>Telluria group</taxon>
        <taxon>Zemynaea</taxon>
    </lineage>
</organism>
<dbReference type="Pfam" id="PF00300">
    <property type="entry name" value="His_Phos_1"/>
    <property type="match status" value="1"/>
</dbReference>
<dbReference type="RefSeq" id="WP_135206829.1">
    <property type="nucleotide sequence ID" value="NZ_SPVF01000117.1"/>
</dbReference>